<name>A0A8J2LHC0_9HEXA</name>
<sequence>MSVEIVCCNPLGRHLKQCRASKRTKSNFRPITETLRITSDVLLPLNSYICNPCRLAVVRKPARNSNEDLASGPNHQNTERCPDVASTSFQCGGSGLLTQTKVIKSIVCPNPFGNHSTPRRKKSTEVWFRVSGKLLEKYLALPMNLPVITESYVCFDCKYKVYMEHAKEFFPGVYCADPFQRHPKPNKKNFLTVFKEVTQEQIASAALLGRNLSIGDHLCWKCMNLIQKELIGQSDKNDDAMEVDEVPGNVTDTQDIFDESSTDSSDLSDSDDDYIDKDVAEEKIKIICNVLGIPLVNKSELRTIKQCISLRSVVQEKVAFLMRAFLKHDVDFVQDLVKGCLDCHELVDQLVISKNAAETVSEQYKCMTSTPKWVSLSKLQTKFKVSKGTAVKVSKLRKECGPMSAPPPRLGRKIPDSTVNLVTEFYRNCDNSKLSPAARDTIFVRE</sequence>
<feature type="non-terminal residue" evidence="2">
    <location>
        <position position="1"/>
    </location>
</feature>
<protein>
    <submittedName>
        <fullName evidence="2">Uncharacterized protein</fullName>
    </submittedName>
</protein>
<organism evidence="2 3">
    <name type="scientific">Allacma fusca</name>
    <dbReference type="NCBI Taxonomy" id="39272"/>
    <lineage>
        <taxon>Eukaryota</taxon>
        <taxon>Metazoa</taxon>
        <taxon>Ecdysozoa</taxon>
        <taxon>Arthropoda</taxon>
        <taxon>Hexapoda</taxon>
        <taxon>Collembola</taxon>
        <taxon>Symphypleona</taxon>
        <taxon>Sminthuridae</taxon>
        <taxon>Allacma</taxon>
    </lineage>
</organism>
<gene>
    <name evidence="2" type="ORF">AFUS01_LOCUS41702</name>
</gene>
<keyword evidence="3" id="KW-1185">Reference proteome</keyword>
<dbReference type="AlphaFoldDB" id="A0A8J2LHC0"/>
<accession>A0A8J2LHC0</accession>
<evidence type="ECO:0000313" key="3">
    <source>
        <dbReference type="Proteomes" id="UP000708208"/>
    </source>
</evidence>
<evidence type="ECO:0000313" key="2">
    <source>
        <dbReference type="EMBL" id="CAG7831986.1"/>
    </source>
</evidence>
<dbReference type="EMBL" id="CAJVCH010562970">
    <property type="protein sequence ID" value="CAG7831986.1"/>
    <property type="molecule type" value="Genomic_DNA"/>
</dbReference>
<reference evidence="2" key="1">
    <citation type="submission" date="2021-06" db="EMBL/GenBank/DDBJ databases">
        <authorList>
            <person name="Hodson N. C."/>
            <person name="Mongue J. A."/>
            <person name="Jaron S. K."/>
        </authorList>
    </citation>
    <scope>NUCLEOTIDE SEQUENCE</scope>
</reference>
<proteinExistence type="predicted"/>
<dbReference type="OrthoDB" id="7700504at2759"/>
<dbReference type="Proteomes" id="UP000708208">
    <property type="component" value="Unassembled WGS sequence"/>
</dbReference>
<evidence type="ECO:0000256" key="1">
    <source>
        <dbReference type="SAM" id="MobiDB-lite"/>
    </source>
</evidence>
<feature type="compositionally biased region" description="Acidic residues" evidence="1">
    <location>
        <begin position="255"/>
        <end position="271"/>
    </location>
</feature>
<comment type="caution">
    <text evidence="2">The sequence shown here is derived from an EMBL/GenBank/DDBJ whole genome shotgun (WGS) entry which is preliminary data.</text>
</comment>
<feature type="region of interest" description="Disordered" evidence="1">
    <location>
        <begin position="251"/>
        <end position="271"/>
    </location>
</feature>